<name>A0A819R1K8_9BILA</name>
<dbReference type="AlphaFoldDB" id="A0A819R1K8"/>
<feature type="domain" description="Lsm14-like N-terminal" evidence="2">
    <location>
        <begin position="1"/>
        <end position="98"/>
    </location>
</feature>
<dbReference type="EMBL" id="CAJOAX010000037">
    <property type="protein sequence ID" value="CAF3488700.1"/>
    <property type="molecule type" value="Genomic_DNA"/>
</dbReference>
<evidence type="ECO:0000313" key="4">
    <source>
        <dbReference type="EMBL" id="CAF4040678.1"/>
    </source>
</evidence>
<evidence type="ECO:0000259" key="2">
    <source>
        <dbReference type="SMART" id="SM01271"/>
    </source>
</evidence>
<dbReference type="InterPro" id="IPR025609">
    <property type="entry name" value="Lsm14-like_N"/>
</dbReference>
<dbReference type="Gene3D" id="2.30.30.100">
    <property type="match status" value="1"/>
</dbReference>
<accession>A0A819R1K8</accession>
<dbReference type="InterPro" id="IPR010920">
    <property type="entry name" value="LSM_dom_sf"/>
</dbReference>
<dbReference type="Pfam" id="PF12701">
    <property type="entry name" value="LSM14"/>
    <property type="match status" value="1"/>
</dbReference>
<organism evidence="4 5">
    <name type="scientific">Rotaria sordida</name>
    <dbReference type="NCBI Taxonomy" id="392033"/>
    <lineage>
        <taxon>Eukaryota</taxon>
        <taxon>Metazoa</taxon>
        <taxon>Spiralia</taxon>
        <taxon>Gnathifera</taxon>
        <taxon>Rotifera</taxon>
        <taxon>Eurotatoria</taxon>
        <taxon>Bdelloidea</taxon>
        <taxon>Philodinida</taxon>
        <taxon>Philodinidae</taxon>
        <taxon>Rotaria</taxon>
    </lineage>
</organism>
<feature type="compositionally biased region" description="Low complexity" evidence="1">
    <location>
        <begin position="184"/>
        <end position="193"/>
    </location>
</feature>
<proteinExistence type="predicted"/>
<dbReference type="Proteomes" id="UP000663823">
    <property type="component" value="Unassembled WGS sequence"/>
</dbReference>
<dbReference type="Proteomes" id="UP000663874">
    <property type="component" value="Unassembled WGS sequence"/>
</dbReference>
<evidence type="ECO:0000256" key="1">
    <source>
        <dbReference type="SAM" id="MobiDB-lite"/>
    </source>
</evidence>
<evidence type="ECO:0000313" key="5">
    <source>
        <dbReference type="Proteomes" id="UP000663874"/>
    </source>
</evidence>
<reference evidence="4" key="1">
    <citation type="submission" date="2021-02" db="EMBL/GenBank/DDBJ databases">
        <authorList>
            <person name="Nowell W R."/>
        </authorList>
    </citation>
    <scope>NUCLEOTIDE SEQUENCE</scope>
</reference>
<dbReference type="EMBL" id="CAJOBE010007597">
    <property type="protein sequence ID" value="CAF4040678.1"/>
    <property type="molecule type" value="Genomic_DNA"/>
</dbReference>
<gene>
    <name evidence="4" type="ORF">FNK824_LOCUS28158</name>
    <name evidence="3" type="ORF">OTI717_LOCUS992</name>
</gene>
<dbReference type="SMART" id="SM01271">
    <property type="entry name" value="LSM14"/>
    <property type="match status" value="1"/>
</dbReference>
<dbReference type="SUPFAM" id="SSF50182">
    <property type="entry name" value="Sm-like ribonucleoproteins"/>
    <property type="match status" value="1"/>
</dbReference>
<comment type="caution">
    <text evidence="4">The sequence shown here is derived from an EMBL/GenBank/DDBJ whole genome shotgun (WGS) entry which is preliminary data.</text>
</comment>
<protein>
    <recommendedName>
        <fullName evidence="2">Lsm14-like N-terminal domain-containing protein</fullName>
    </recommendedName>
</protein>
<feature type="region of interest" description="Disordered" evidence="1">
    <location>
        <begin position="184"/>
        <end position="205"/>
    </location>
</feature>
<sequence length="666" mass="75255">MNYCAIDSKVEIVTYDNSRCRYVGTVSGIDVKNNLLFLSNVKCFGEENVGDKSSISKDTNTIMPILVFATSNIKELKTVHEDQDQPVASSRDIFAPSSLSSLEQKQSLIFDRPSTASAVIGTSDKASSISSEILHITHQQSDTYINQGKNTGLRVGEIYKVRKSVTKIFEELCKYKLTSCESSISSKSSASSSNKKENRKPKGRPCIIWRTSPNIEIMVTATFGKTNVNDPSVKLFQPLSKNFILNRLLSIAPKEAVLGRKSITTLSRTNGPSTLTNTYVILKSLIIQPEELRDVVPAYVSNQDLLYINSVLYEAEMRELTESKAEKSEINFLPLMKIHNNNGNNSDDGNDDGSSNLSKCSSIQIRRSILPEEDVFWKYNRIQSWIDDFDGYVDVIEKEPSSPVLSNIDIFEINENLKTEINSIQGDNDDEQMIFLFNETGQQLSTNNLNGFNIFQNILSNPVNLTQDEFISLMTPRGSQLTEEFQSVGDVIKTININDTCKRVINLGPSLNENWPIQMLWESYIHNGYHHIIISSIVKVHNNTTIPLYILNMNSTDTKQLNIISKIDVNDECYVPIAVLYQHPSLCIFIGIHIEENHAKINNFFSFEWDKDFPMKKKVILQNGKEKYFIIHKEQHEVYSEDTDLSGTAFTFFIHSAGYVNDYSCA</sequence>
<evidence type="ECO:0000313" key="3">
    <source>
        <dbReference type="EMBL" id="CAF3488700.1"/>
    </source>
</evidence>